<comment type="caution">
    <text evidence="3">The sequence shown here is derived from an EMBL/GenBank/DDBJ whole genome shotgun (WGS) entry which is preliminary data.</text>
</comment>
<feature type="domain" description="TIR" evidence="1">
    <location>
        <begin position="1"/>
        <end position="143"/>
    </location>
</feature>
<dbReference type="GO" id="GO:0007165">
    <property type="term" value="P:signal transduction"/>
    <property type="evidence" value="ECO:0007669"/>
    <property type="project" value="InterPro"/>
</dbReference>
<dbReference type="SUPFAM" id="SSF52200">
    <property type="entry name" value="Toll/Interleukin receptor TIR domain"/>
    <property type="match status" value="1"/>
</dbReference>
<evidence type="ECO:0000259" key="2">
    <source>
        <dbReference type="PROSITE" id="PS51154"/>
    </source>
</evidence>
<evidence type="ECO:0000313" key="4">
    <source>
        <dbReference type="Proteomes" id="UP000282454"/>
    </source>
</evidence>
<dbReference type="InterPro" id="IPR035897">
    <property type="entry name" value="Toll_tir_struct_dom_sf"/>
</dbReference>
<organism evidence="3 4">
    <name type="scientific">Actinokineospora cianjurensis</name>
    <dbReference type="NCBI Taxonomy" id="585224"/>
    <lineage>
        <taxon>Bacteria</taxon>
        <taxon>Bacillati</taxon>
        <taxon>Actinomycetota</taxon>
        <taxon>Actinomycetes</taxon>
        <taxon>Pseudonocardiales</taxon>
        <taxon>Pseudonocardiaceae</taxon>
        <taxon>Actinokineospora</taxon>
    </lineage>
</organism>
<dbReference type="SUPFAM" id="SSF52949">
    <property type="entry name" value="Macro domain-like"/>
    <property type="match status" value="1"/>
</dbReference>
<evidence type="ECO:0000259" key="1">
    <source>
        <dbReference type="PROSITE" id="PS50104"/>
    </source>
</evidence>
<name>A0A421B5E1_9PSEU</name>
<dbReference type="Pfam" id="PF13676">
    <property type="entry name" value="TIR_2"/>
    <property type="match status" value="1"/>
</dbReference>
<dbReference type="Proteomes" id="UP000282454">
    <property type="component" value="Unassembled WGS sequence"/>
</dbReference>
<sequence length="373" mass="40862">MPEVFVNYRVREDPGYATLLYRELGQRFGSDSVFLAARSIRAGDDYVREAFDRLRECSVLLAVIGERWSVSGERDWVRREIAMALASGIRVVPVLIEDADLPVVADLPDDIVGLVRCQAVRLRHYSFDNDMSALVDELLRLAPALRLRAAGGVAEAQPVRYEVKGNPRCGIAVVPGRIRRVRHIDMWVNSENTDMQMARHNDFSVSAIIRYWGAAHDGAGQVIDDLVADELTAAVAGRRSVAPGTAVVTGAGRLTATNNVRRIIHVASVQGEPGAGFRQVRNVDECVTNALACAEREAAEDDRVRTVLFPLLGVGADPGAEPERTARRMVDAALDHLRATPGTLLNEIAFLGYSAAEFALLLRVLAEFPLTKR</sequence>
<keyword evidence="4" id="KW-1185">Reference proteome</keyword>
<evidence type="ECO:0000313" key="3">
    <source>
        <dbReference type="EMBL" id="RLK59611.1"/>
    </source>
</evidence>
<feature type="domain" description="Macro" evidence="2">
    <location>
        <begin position="158"/>
        <end position="369"/>
    </location>
</feature>
<accession>A0A421B5E1</accession>
<dbReference type="PROSITE" id="PS50104">
    <property type="entry name" value="TIR"/>
    <property type="match status" value="1"/>
</dbReference>
<dbReference type="EMBL" id="RCDD01000001">
    <property type="protein sequence ID" value="RLK59611.1"/>
    <property type="molecule type" value="Genomic_DNA"/>
</dbReference>
<dbReference type="InterPro" id="IPR002589">
    <property type="entry name" value="Macro_dom"/>
</dbReference>
<dbReference type="InterPro" id="IPR043472">
    <property type="entry name" value="Macro_dom-like"/>
</dbReference>
<dbReference type="Pfam" id="PF01661">
    <property type="entry name" value="Macro"/>
    <property type="match status" value="1"/>
</dbReference>
<dbReference type="Gene3D" id="3.40.220.10">
    <property type="entry name" value="Leucine Aminopeptidase, subunit E, domain 1"/>
    <property type="match status" value="1"/>
</dbReference>
<dbReference type="AlphaFoldDB" id="A0A421B5E1"/>
<dbReference type="PROSITE" id="PS51154">
    <property type="entry name" value="MACRO"/>
    <property type="match status" value="1"/>
</dbReference>
<reference evidence="3 4" key="1">
    <citation type="submission" date="2018-10" db="EMBL/GenBank/DDBJ databases">
        <title>Genomic Encyclopedia of Archaeal and Bacterial Type Strains, Phase II (KMG-II): from individual species to whole genera.</title>
        <authorList>
            <person name="Goeker M."/>
        </authorList>
    </citation>
    <scope>NUCLEOTIDE SEQUENCE [LARGE SCALE GENOMIC DNA]</scope>
    <source>
        <strain evidence="3 4">DSM 45657</strain>
    </source>
</reference>
<protein>
    <submittedName>
        <fullName evidence="3">O-acetyl-ADP-ribose deacetylase (Regulator of RNase III)</fullName>
    </submittedName>
</protein>
<dbReference type="RefSeq" id="WP_170224012.1">
    <property type="nucleotide sequence ID" value="NZ_RCDD01000001.1"/>
</dbReference>
<proteinExistence type="predicted"/>
<dbReference type="InterPro" id="IPR000157">
    <property type="entry name" value="TIR_dom"/>
</dbReference>
<gene>
    <name evidence="3" type="ORF">CLV68_0092</name>
</gene>
<dbReference type="Gene3D" id="3.40.50.10140">
    <property type="entry name" value="Toll/interleukin-1 receptor homology (TIR) domain"/>
    <property type="match status" value="1"/>
</dbReference>